<keyword evidence="2" id="KW-1185">Reference proteome</keyword>
<dbReference type="EMBL" id="PGGC01000091">
    <property type="protein sequence ID" value="PJG58834.1"/>
    <property type="molecule type" value="Genomic_DNA"/>
</dbReference>
<gene>
    <name evidence="1" type="ORF">CUC53_10425</name>
</gene>
<evidence type="ECO:0000313" key="1">
    <source>
        <dbReference type="EMBL" id="PJG58834.1"/>
    </source>
</evidence>
<dbReference type="Proteomes" id="UP000235861">
    <property type="component" value="Unassembled WGS sequence"/>
</dbReference>
<protein>
    <submittedName>
        <fullName evidence="1">Uncharacterized protein</fullName>
    </submittedName>
</protein>
<proteinExistence type="predicted"/>
<accession>A0A2H9U4A3</accession>
<organism evidence="1 2">
    <name type="scientific">Aeromonas cavernicola</name>
    <dbReference type="NCBI Taxonomy" id="1006623"/>
    <lineage>
        <taxon>Bacteria</taxon>
        <taxon>Pseudomonadati</taxon>
        <taxon>Pseudomonadota</taxon>
        <taxon>Gammaproteobacteria</taxon>
        <taxon>Aeromonadales</taxon>
        <taxon>Aeromonadaceae</taxon>
        <taxon>Aeromonas</taxon>
    </lineage>
</organism>
<dbReference type="OrthoDB" id="6694757at2"/>
<dbReference type="RefSeq" id="WP_100294101.1">
    <property type="nucleotide sequence ID" value="NZ_PGGC01000091.1"/>
</dbReference>
<name>A0A2H9U4A3_9GAMM</name>
<evidence type="ECO:0000313" key="2">
    <source>
        <dbReference type="Proteomes" id="UP000235861"/>
    </source>
</evidence>
<sequence length="65" mass="7534">MTMPATLRLTKEEQRKAEVKCREINKILVNMEKAPIQESELLHKLIDFAVDKVKVNKRGEIVIES</sequence>
<dbReference type="AlphaFoldDB" id="A0A2H9U4A3"/>
<reference evidence="1 2" key="1">
    <citation type="submission" date="2017-11" db="EMBL/GenBank/DDBJ databases">
        <title>Draft genome sequence of environmental isolate Aeromonas cavernicola sp. nov. MDC 2508.</title>
        <authorList>
            <person name="Colston S.M."/>
            <person name="Navarro A."/>
            <person name="Martinez-Murcia A.J."/>
            <person name="Graf J."/>
        </authorList>
    </citation>
    <scope>NUCLEOTIDE SEQUENCE [LARGE SCALE GENOMIC DNA]</scope>
    <source>
        <strain evidence="1 2">MDC 2508</strain>
    </source>
</reference>
<comment type="caution">
    <text evidence="1">The sequence shown here is derived from an EMBL/GenBank/DDBJ whole genome shotgun (WGS) entry which is preliminary data.</text>
</comment>